<sequence>MSHGQTLMTRLATKAAAAAAKQKQQIIDNASSWEIKADADMLKEVSSLSRQRDQVSLKRTRGQRTLVTAKHEVSLPQLKTFLKKVNDAYAELGAIHKKLISRMNLSDSHRGVHVSTRDEHHQGSNSTTTGDPEVIAIEGTDPYFRWIVRPSWPKFKPIFQDLMVDSGDSDVIKLYHLDKTLVGEAAGVLDVKVMSEWNYQQAWTILSERYENKRIVVETQICGLFNISKMTSGSCEELRRLHDECIRPLPGPHLVVFDGSSNEDNMGGYAEEM</sequence>
<reference evidence="3" key="1">
    <citation type="journal article" date="2015" name="Proc. Natl. Acad. Sci. U.S.A.">
        <title>Genome sequence of the Asian Tiger mosquito, Aedes albopictus, reveals insights into its biology, genetics, and evolution.</title>
        <authorList>
            <person name="Chen X.G."/>
            <person name="Jiang X."/>
            <person name="Gu J."/>
            <person name="Xu M."/>
            <person name="Wu Y."/>
            <person name="Deng Y."/>
            <person name="Zhang C."/>
            <person name="Bonizzoni M."/>
            <person name="Dermauw W."/>
            <person name="Vontas J."/>
            <person name="Armbruster P."/>
            <person name="Huang X."/>
            <person name="Yang Y."/>
            <person name="Zhang H."/>
            <person name="He W."/>
            <person name="Peng H."/>
            <person name="Liu Y."/>
            <person name="Wu K."/>
            <person name="Chen J."/>
            <person name="Lirakis M."/>
            <person name="Topalis P."/>
            <person name="Van Leeuwen T."/>
            <person name="Hall A.B."/>
            <person name="Jiang X."/>
            <person name="Thorpe C."/>
            <person name="Mueller R.L."/>
            <person name="Sun C."/>
            <person name="Waterhouse R.M."/>
            <person name="Yan G."/>
            <person name="Tu Z.J."/>
            <person name="Fang X."/>
            <person name="James A.A."/>
        </authorList>
    </citation>
    <scope>NUCLEOTIDE SEQUENCE [LARGE SCALE GENOMIC DNA]</scope>
    <source>
        <strain evidence="3">Foshan</strain>
    </source>
</reference>
<proteinExistence type="predicted"/>
<dbReference type="Pfam" id="PF03564">
    <property type="entry name" value="DUF1759"/>
    <property type="match status" value="1"/>
</dbReference>
<dbReference type="EnsemblMetazoa" id="AALFPA23_025258.R37644">
    <property type="protein sequence ID" value="AALFPA23_025258.P37644"/>
    <property type="gene ID" value="AALFPA23_025258"/>
</dbReference>
<keyword evidence="3" id="KW-1185">Reference proteome</keyword>
<evidence type="ECO:0000313" key="3">
    <source>
        <dbReference type="Proteomes" id="UP000069940"/>
    </source>
</evidence>
<evidence type="ECO:0000256" key="1">
    <source>
        <dbReference type="SAM" id="MobiDB-lite"/>
    </source>
</evidence>
<dbReference type="Proteomes" id="UP000069940">
    <property type="component" value="Unassembled WGS sequence"/>
</dbReference>
<dbReference type="GeneID" id="134288102"/>
<protein>
    <submittedName>
        <fullName evidence="2">Uncharacterized protein</fullName>
    </submittedName>
</protein>
<accession>A0ABM2A7N3</accession>
<name>A0ABM2A7N3_AEDAL</name>
<dbReference type="InterPro" id="IPR005312">
    <property type="entry name" value="DUF1759"/>
</dbReference>
<feature type="region of interest" description="Disordered" evidence="1">
    <location>
        <begin position="110"/>
        <end position="132"/>
    </location>
</feature>
<evidence type="ECO:0000313" key="2">
    <source>
        <dbReference type="EnsemblMetazoa" id="AALFPA23_025258.P37644"/>
    </source>
</evidence>
<organism evidence="2 3">
    <name type="scientific">Aedes albopictus</name>
    <name type="common">Asian tiger mosquito</name>
    <name type="synonym">Stegomyia albopicta</name>
    <dbReference type="NCBI Taxonomy" id="7160"/>
    <lineage>
        <taxon>Eukaryota</taxon>
        <taxon>Metazoa</taxon>
        <taxon>Ecdysozoa</taxon>
        <taxon>Arthropoda</taxon>
        <taxon>Hexapoda</taxon>
        <taxon>Insecta</taxon>
        <taxon>Pterygota</taxon>
        <taxon>Neoptera</taxon>
        <taxon>Endopterygota</taxon>
        <taxon>Diptera</taxon>
        <taxon>Nematocera</taxon>
        <taxon>Culicoidea</taxon>
        <taxon>Culicidae</taxon>
        <taxon>Culicinae</taxon>
        <taxon>Aedini</taxon>
        <taxon>Aedes</taxon>
        <taxon>Stegomyia</taxon>
    </lineage>
</organism>
<feature type="compositionally biased region" description="Basic and acidic residues" evidence="1">
    <location>
        <begin position="110"/>
        <end position="122"/>
    </location>
</feature>
<dbReference type="RefSeq" id="XP_062707820.1">
    <property type="nucleotide sequence ID" value="XM_062851836.1"/>
</dbReference>
<reference evidence="2" key="2">
    <citation type="submission" date="2025-05" db="UniProtKB">
        <authorList>
            <consortium name="EnsemblMetazoa"/>
        </authorList>
    </citation>
    <scope>IDENTIFICATION</scope>
    <source>
        <strain evidence="2">Foshan</strain>
    </source>
</reference>